<protein>
    <recommendedName>
        <fullName evidence="1">Phage tail fibre protein N-terminal domain-containing protein</fullName>
    </recommendedName>
</protein>
<gene>
    <name evidence="2" type="ORF">AE618_12090</name>
</gene>
<dbReference type="AlphaFoldDB" id="A0A0N0MB65"/>
<dbReference type="Proteomes" id="UP000037822">
    <property type="component" value="Unassembled WGS sequence"/>
</dbReference>
<dbReference type="Pfam" id="PF10983">
    <property type="entry name" value="DUF2793"/>
    <property type="match status" value="1"/>
</dbReference>
<name>A0A0N0MB65_9HYPH</name>
<dbReference type="InterPro" id="IPR021251">
    <property type="entry name" value="DUF2793"/>
</dbReference>
<dbReference type="InterPro" id="IPR051934">
    <property type="entry name" value="Phage_Tail_Fiber_Structural"/>
</dbReference>
<evidence type="ECO:0000259" key="1">
    <source>
        <dbReference type="Pfam" id="PF12571"/>
    </source>
</evidence>
<feature type="domain" description="Phage tail fibre protein N-terminal" evidence="1">
    <location>
        <begin position="5"/>
        <end position="150"/>
    </location>
</feature>
<comment type="caution">
    <text evidence="2">The sequence shown here is derived from an EMBL/GenBank/DDBJ whole genome shotgun (WGS) entry which is preliminary data.</text>
</comment>
<dbReference type="EMBL" id="LGSZ01000040">
    <property type="protein sequence ID" value="KPH80519.1"/>
    <property type="molecule type" value="Genomic_DNA"/>
</dbReference>
<organism evidence="2 3">
    <name type="scientific">Bosea vaviloviae</name>
    <dbReference type="NCBI Taxonomy" id="1526658"/>
    <lineage>
        <taxon>Bacteria</taxon>
        <taxon>Pseudomonadati</taxon>
        <taxon>Pseudomonadota</taxon>
        <taxon>Alphaproteobacteria</taxon>
        <taxon>Hyphomicrobiales</taxon>
        <taxon>Boseaceae</taxon>
        <taxon>Bosea</taxon>
    </lineage>
</organism>
<accession>A0A0N0MB65</accession>
<evidence type="ECO:0000313" key="2">
    <source>
        <dbReference type="EMBL" id="KPH80519.1"/>
    </source>
</evidence>
<dbReference type="PANTHER" id="PTHR35191">
    <property type="entry name" value="PROPHAGE SIDE TAIL FIBER PROTEIN HOMOLOG STFQ-RELATED"/>
    <property type="match status" value="1"/>
</dbReference>
<dbReference type="PATRIC" id="fig|1526658.3.peg.3851"/>
<dbReference type="PANTHER" id="PTHR35191:SF1">
    <property type="entry name" value="PROPHAGE SIDE TAIL FIBER PROTEIN HOMOLOG STFQ-RELATED"/>
    <property type="match status" value="1"/>
</dbReference>
<sequence length="529" mass="53177">MTTGLLITTAGQAAIAADLAGGADLVLSHVAFGDAGGVPYLPNEAQVALVNERYRAAIASVAVVAGAIVIDAIIPADTPDGSARPSHGFNVAEAGIYSAAGTLIGVAQMSNGYKPPPSTGQASIATFRFKLAVANPSAITVVIDPQAQIAVGRQVRPFFMVVDGVLNAPPGAPAAGATYVIGTAPTGAWAGFAHRLAQWVGVWALSTVPTGHLVVDNSQAEGATARYLRRTAGGWVSAAASDAAMGVIRMATETEAIGGSEAGAAMSPATMKVAQRAHGQCQLRYVGATEIRLYLEGGDIVRVAGKAVALPAAGVAAANTAVTVNGVAAQNLAANTEYLVALGLAGALEFWTKATGHTRDTTAGNIGVEVIAGHADKTLVGMVATNASSQFANSAAFRGVISWFNRRSIDLLGATTPFSTTSSVGYVELHGPSRIYFLTWADEAVDMKVAGQGYNNTTGFSVSLGVGVDGVFQGISGGSYAGTGGQSSFTSGFSANTLSEGLHYITPMGTVGAGGTGTFSGAAVAVIRG</sequence>
<dbReference type="RefSeq" id="WP_054209311.1">
    <property type="nucleotide sequence ID" value="NZ_LGSZ01000040.1"/>
</dbReference>
<reference evidence="2 3" key="1">
    <citation type="submission" date="2015-07" db="EMBL/GenBank/DDBJ databases">
        <title>Whole genome sequencing of Bosea vaviloviae isolated from cave pool.</title>
        <authorList>
            <person name="Tan N.E.H."/>
            <person name="Lee Y.P."/>
            <person name="Gan H.M."/>
            <person name="Barton H."/>
            <person name="Savka M.A."/>
        </authorList>
    </citation>
    <scope>NUCLEOTIDE SEQUENCE [LARGE SCALE GENOMIC DNA]</scope>
    <source>
        <strain evidence="2 3">SD260</strain>
    </source>
</reference>
<evidence type="ECO:0000313" key="3">
    <source>
        <dbReference type="Proteomes" id="UP000037822"/>
    </source>
</evidence>
<keyword evidence="3" id="KW-1185">Reference proteome</keyword>
<dbReference type="InterPro" id="IPR022225">
    <property type="entry name" value="Phage_tail_fibre_N"/>
</dbReference>
<dbReference type="Pfam" id="PF12571">
    <property type="entry name" value="Phage_tail_fib"/>
    <property type="match status" value="1"/>
</dbReference>
<proteinExistence type="predicted"/>